<sequence>MVNEWNLIKRHQQIRLYQRQSPSGMFDVMAITELNTRLNAFIWLLRDTNRGPEWIANASTIQLLARPEPNQDLVHSRFDAPWPIRSRDMVTLSTFSQDAESLILTLDVKDAAESLPINEHWVRMKHVWAIWQLSPLASGLVEICYRGSADPAGHIPLWLANQLLLKGTFTTFVKLRQLLVENQYQHKTLSGIQEPSVHLETKISNNP</sequence>
<evidence type="ECO:0000259" key="1">
    <source>
        <dbReference type="PROSITE" id="PS50848"/>
    </source>
</evidence>
<dbReference type="SUPFAM" id="SSF55961">
    <property type="entry name" value="Bet v1-like"/>
    <property type="match status" value="1"/>
</dbReference>
<gene>
    <name evidence="2" type="ORF">GCM10009092_06840</name>
</gene>
<name>A0ABP3GIU0_9ALTE</name>
<dbReference type="PROSITE" id="PS50848">
    <property type="entry name" value="START"/>
    <property type="match status" value="1"/>
</dbReference>
<dbReference type="InterPro" id="IPR028347">
    <property type="entry name" value="START_dom_prot"/>
</dbReference>
<reference evidence="3" key="1">
    <citation type="journal article" date="2019" name="Int. J. Syst. Evol. Microbiol.">
        <title>The Global Catalogue of Microorganisms (GCM) 10K type strain sequencing project: providing services to taxonomists for standard genome sequencing and annotation.</title>
        <authorList>
            <consortium name="The Broad Institute Genomics Platform"/>
            <consortium name="The Broad Institute Genome Sequencing Center for Infectious Disease"/>
            <person name="Wu L."/>
            <person name="Ma J."/>
        </authorList>
    </citation>
    <scope>NUCLEOTIDE SEQUENCE [LARGE SCALE GENOMIC DNA]</scope>
    <source>
        <strain evidence="3">JCM 13378</strain>
    </source>
</reference>
<dbReference type="Gene3D" id="3.30.530.20">
    <property type="match status" value="1"/>
</dbReference>
<feature type="domain" description="START" evidence="1">
    <location>
        <begin position="1"/>
        <end position="184"/>
    </location>
</feature>
<evidence type="ECO:0000313" key="3">
    <source>
        <dbReference type="Proteomes" id="UP001501757"/>
    </source>
</evidence>
<dbReference type="InterPro" id="IPR002913">
    <property type="entry name" value="START_lipid-bd_dom"/>
</dbReference>
<comment type="caution">
    <text evidence="2">The sequence shown here is derived from an EMBL/GenBank/DDBJ whole genome shotgun (WGS) entry which is preliminary data.</text>
</comment>
<dbReference type="PANTHER" id="PTHR19308:SF14">
    <property type="entry name" value="START DOMAIN-CONTAINING PROTEIN"/>
    <property type="match status" value="1"/>
</dbReference>
<organism evidence="2 3">
    <name type="scientific">Bowmanella denitrificans</name>
    <dbReference type="NCBI Taxonomy" id="366582"/>
    <lineage>
        <taxon>Bacteria</taxon>
        <taxon>Pseudomonadati</taxon>
        <taxon>Pseudomonadota</taxon>
        <taxon>Gammaproteobacteria</taxon>
        <taxon>Alteromonadales</taxon>
        <taxon>Alteromonadaceae</taxon>
        <taxon>Bowmanella</taxon>
    </lineage>
</organism>
<dbReference type="Proteomes" id="UP001501757">
    <property type="component" value="Unassembled WGS sequence"/>
</dbReference>
<evidence type="ECO:0000313" key="2">
    <source>
        <dbReference type="EMBL" id="GAA0344988.1"/>
    </source>
</evidence>
<accession>A0ABP3GIU0</accession>
<dbReference type="PIRSF" id="PIRSF039033">
    <property type="entry name" value="START_dom"/>
    <property type="match status" value="1"/>
</dbReference>
<dbReference type="InterPro" id="IPR023393">
    <property type="entry name" value="START-like_dom_sf"/>
</dbReference>
<dbReference type="InterPro" id="IPR051213">
    <property type="entry name" value="START_lipid_transfer"/>
</dbReference>
<proteinExistence type="predicted"/>
<dbReference type="EMBL" id="BAAAEI010000006">
    <property type="protein sequence ID" value="GAA0344988.1"/>
    <property type="molecule type" value="Genomic_DNA"/>
</dbReference>
<protein>
    <submittedName>
        <fullName evidence="2">START domain-containing protein</fullName>
    </submittedName>
</protein>
<dbReference type="Pfam" id="PF01852">
    <property type="entry name" value="START"/>
    <property type="match status" value="1"/>
</dbReference>
<dbReference type="PANTHER" id="PTHR19308">
    <property type="entry name" value="PHOSPHATIDYLCHOLINE TRANSFER PROTEIN"/>
    <property type="match status" value="1"/>
</dbReference>
<keyword evidence="3" id="KW-1185">Reference proteome</keyword>